<evidence type="ECO:0000313" key="2">
    <source>
        <dbReference type="EMBL" id="MBT9313308.1"/>
    </source>
</evidence>
<comment type="caution">
    <text evidence="2">The sequence shown here is derived from an EMBL/GenBank/DDBJ whole genome shotgun (WGS) entry which is preliminary data.</text>
</comment>
<reference evidence="2 3" key="1">
    <citation type="journal article" date="2021" name="Mar. Drugs">
        <title>Genome Reduction and Secondary Metabolism of the Marine Sponge-Associated Cyanobacterium Leptothoe.</title>
        <authorList>
            <person name="Konstantinou D."/>
            <person name="Popin R.V."/>
            <person name="Fewer D.P."/>
            <person name="Sivonen K."/>
            <person name="Gkelis S."/>
        </authorList>
    </citation>
    <scope>NUCLEOTIDE SEQUENCE [LARGE SCALE GENOMIC DNA]</scope>
    <source>
        <strain evidence="2 3">TAU-MAC 1615</strain>
    </source>
</reference>
<keyword evidence="3" id="KW-1185">Reference proteome</keyword>
<evidence type="ECO:0000256" key="1">
    <source>
        <dbReference type="SAM" id="SignalP"/>
    </source>
</evidence>
<feature type="chain" id="PRO_5046778855" evidence="1">
    <location>
        <begin position="18"/>
        <end position="146"/>
    </location>
</feature>
<dbReference type="RefSeq" id="WP_215619200.1">
    <property type="nucleotide sequence ID" value="NZ_JADOER010000012.1"/>
</dbReference>
<gene>
    <name evidence="2" type="ORF">IXB28_13915</name>
</gene>
<proteinExistence type="predicted"/>
<keyword evidence="1" id="KW-0732">Signal</keyword>
<evidence type="ECO:0000313" key="3">
    <source>
        <dbReference type="Proteomes" id="UP001196661"/>
    </source>
</evidence>
<feature type="signal peptide" evidence="1">
    <location>
        <begin position="1"/>
        <end position="17"/>
    </location>
</feature>
<dbReference type="Proteomes" id="UP001196661">
    <property type="component" value="Unassembled WGS sequence"/>
</dbReference>
<name>A0ABS5Y643_9CYAN</name>
<protein>
    <submittedName>
        <fullName evidence="2">Uncharacterized protein</fullName>
    </submittedName>
</protein>
<sequence>MVAKLYFSNTRWMLALATGLMVLSAACHSPSSTNQVPSLISLPKSTVPIEALKQPQRVERSVNLMGTVTQKLAIVNGWLYQVDDGTGQVWISTQEVAPVVGNQVHIKGVVRYQPVEVNGADLGDYYLEEKQRQLQPDGAAAEEPEN</sequence>
<organism evidence="2 3">
    <name type="scientific">Leptothoe kymatousa TAU-MAC 1615</name>
    <dbReference type="NCBI Taxonomy" id="2364775"/>
    <lineage>
        <taxon>Bacteria</taxon>
        <taxon>Bacillati</taxon>
        <taxon>Cyanobacteriota</taxon>
        <taxon>Cyanophyceae</taxon>
        <taxon>Nodosilineales</taxon>
        <taxon>Cymatolegaceae</taxon>
        <taxon>Leptothoe</taxon>
        <taxon>Leptothoe kymatousa</taxon>
    </lineage>
</organism>
<dbReference type="EMBL" id="JADOER010000012">
    <property type="protein sequence ID" value="MBT9313308.1"/>
    <property type="molecule type" value="Genomic_DNA"/>
</dbReference>
<accession>A0ABS5Y643</accession>
<dbReference type="PROSITE" id="PS51257">
    <property type="entry name" value="PROKAR_LIPOPROTEIN"/>
    <property type="match status" value="1"/>
</dbReference>